<dbReference type="Gene3D" id="1.10.10.350">
    <property type="match status" value="1"/>
</dbReference>
<evidence type="ECO:0000313" key="10">
    <source>
        <dbReference type="EMBL" id="MEB5476905.1"/>
    </source>
</evidence>
<comment type="function">
    <text evidence="7">Catalyzes the attachment of glutamate to tRNA(Glu) in a two-step reaction: glutamate is first activated by ATP to form Glu-AMP and then transferred to the acceptor end of tRNA(Glu).</text>
</comment>
<dbReference type="InterPro" id="IPR020751">
    <property type="entry name" value="aa-tRNA-synth_I_codon-bd_sub2"/>
</dbReference>
<comment type="catalytic activity">
    <reaction evidence="7">
        <text>tRNA(Glu) + L-glutamate + ATP = L-glutamyl-tRNA(Glu) + AMP + diphosphate</text>
        <dbReference type="Rhea" id="RHEA:23540"/>
        <dbReference type="Rhea" id="RHEA-COMP:9663"/>
        <dbReference type="Rhea" id="RHEA-COMP:9680"/>
        <dbReference type="ChEBI" id="CHEBI:29985"/>
        <dbReference type="ChEBI" id="CHEBI:30616"/>
        <dbReference type="ChEBI" id="CHEBI:33019"/>
        <dbReference type="ChEBI" id="CHEBI:78442"/>
        <dbReference type="ChEBI" id="CHEBI:78520"/>
        <dbReference type="ChEBI" id="CHEBI:456215"/>
        <dbReference type="EC" id="6.1.1.17"/>
    </reaction>
</comment>
<feature type="domain" description="Glutamyl/glutaminyl-tRNA synthetase class Ib catalytic" evidence="8">
    <location>
        <begin position="3"/>
        <end position="319"/>
    </location>
</feature>
<dbReference type="GO" id="GO:0004818">
    <property type="term" value="F:glutamate-tRNA ligase activity"/>
    <property type="evidence" value="ECO:0007669"/>
    <property type="project" value="UniProtKB-EC"/>
</dbReference>
<comment type="subcellular location">
    <subcellularLocation>
        <location evidence="7">Cytoplasm</location>
    </subcellularLocation>
</comment>
<dbReference type="HAMAP" id="MF_00022">
    <property type="entry name" value="Glu_tRNA_synth_type1"/>
    <property type="match status" value="1"/>
</dbReference>
<evidence type="ECO:0000259" key="9">
    <source>
        <dbReference type="Pfam" id="PF19269"/>
    </source>
</evidence>
<keyword evidence="6 7" id="KW-0030">Aminoacyl-tRNA synthetase</keyword>
<evidence type="ECO:0000256" key="6">
    <source>
        <dbReference type="ARBA" id="ARBA00023146"/>
    </source>
</evidence>
<feature type="short sequence motif" description="'HIGH' region" evidence="7">
    <location>
        <begin position="9"/>
        <end position="19"/>
    </location>
</feature>
<accession>A0ABU6DT75</accession>
<dbReference type="RefSeq" id="WP_277095066.1">
    <property type="nucleotide sequence ID" value="NZ_VTDN01000005.1"/>
</dbReference>
<dbReference type="Pfam" id="PF19269">
    <property type="entry name" value="Anticodon_2"/>
    <property type="match status" value="1"/>
</dbReference>
<evidence type="ECO:0000256" key="7">
    <source>
        <dbReference type="HAMAP-Rule" id="MF_00022"/>
    </source>
</evidence>
<dbReference type="EMBL" id="VTDN01000005">
    <property type="protein sequence ID" value="MEB5476905.1"/>
    <property type="molecule type" value="Genomic_DNA"/>
</dbReference>
<keyword evidence="4 7" id="KW-0067">ATP-binding</keyword>
<dbReference type="CDD" id="cd00808">
    <property type="entry name" value="GluRS_core"/>
    <property type="match status" value="1"/>
</dbReference>
<evidence type="ECO:0000256" key="3">
    <source>
        <dbReference type="ARBA" id="ARBA00022741"/>
    </source>
</evidence>
<dbReference type="InterPro" id="IPR045462">
    <property type="entry name" value="aa-tRNA-synth_I_cd-bd"/>
</dbReference>
<evidence type="ECO:0000256" key="1">
    <source>
        <dbReference type="ARBA" id="ARBA00007894"/>
    </source>
</evidence>
<feature type="short sequence motif" description="'KMSKS' region" evidence="7">
    <location>
        <begin position="250"/>
        <end position="254"/>
    </location>
</feature>
<gene>
    <name evidence="7" type="primary">gltX</name>
    <name evidence="10" type="ORF">I2F25_07620</name>
</gene>
<dbReference type="Pfam" id="PF00749">
    <property type="entry name" value="tRNA-synt_1c"/>
    <property type="match status" value="1"/>
</dbReference>
<dbReference type="SUPFAM" id="SSF48163">
    <property type="entry name" value="An anticodon-binding domain of class I aminoacyl-tRNA synthetases"/>
    <property type="match status" value="1"/>
</dbReference>
<comment type="caution">
    <text evidence="10">The sequence shown here is derived from an EMBL/GenBank/DDBJ whole genome shotgun (WGS) entry which is preliminary data.</text>
</comment>
<keyword evidence="3 7" id="KW-0547">Nucleotide-binding</keyword>
<dbReference type="InterPro" id="IPR033910">
    <property type="entry name" value="GluRS_core"/>
</dbReference>
<dbReference type="InterPro" id="IPR001412">
    <property type="entry name" value="aa-tRNA-synth_I_CS"/>
</dbReference>
<keyword evidence="5 7" id="KW-0648">Protein biosynthesis</keyword>
<evidence type="ECO:0000313" key="11">
    <source>
        <dbReference type="Proteomes" id="UP001339883"/>
    </source>
</evidence>
<evidence type="ECO:0000256" key="5">
    <source>
        <dbReference type="ARBA" id="ARBA00022917"/>
    </source>
</evidence>
<keyword evidence="2 7" id="KW-0436">Ligase</keyword>
<dbReference type="PANTHER" id="PTHR43311:SF2">
    <property type="entry name" value="GLUTAMATE--TRNA LIGASE, MITOCHONDRIAL-RELATED"/>
    <property type="match status" value="1"/>
</dbReference>
<evidence type="ECO:0000256" key="2">
    <source>
        <dbReference type="ARBA" id="ARBA00022598"/>
    </source>
</evidence>
<reference evidence="10 11" key="1">
    <citation type="submission" date="2019-08" db="EMBL/GenBank/DDBJ databases">
        <title>Five species of Acinetobacter isolated from floral nectar and animal pollinators.</title>
        <authorList>
            <person name="Hendry T.A."/>
        </authorList>
    </citation>
    <scope>NUCLEOTIDE SEQUENCE [LARGE SCALE GENOMIC DNA]</scope>
    <source>
        <strain evidence="10 11">MD18.27</strain>
    </source>
</reference>
<dbReference type="Gene3D" id="3.40.50.620">
    <property type="entry name" value="HUPs"/>
    <property type="match status" value="1"/>
</dbReference>
<comment type="caution">
    <text evidence="7">Lacks conserved residue(s) required for the propagation of feature annotation.</text>
</comment>
<keyword evidence="7" id="KW-0963">Cytoplasm</keyword>
<dbReference type="SUPFAM" id="SSF52374">
    <property type="entry name" value="Nucleotidylyl transferase"/>
    <property type="match status" value="1"/>
</dbReference>
<dbReference type="InterPro" id="IPR000924">
    <property type="entry name" value="Glu/Gln-tRNA-synth"/>
</dbReference>
<protein>
    <recommendedName>
        <fullName evidence="7">Glutamate--tRNA ligase</fullName>
        <ecNumber evidence="7">6.1.1.17</ecNumber>
    </recommendedName>
    <alternativeName>
        <fullName evidence="7">Glutamyl-tRNA synthetase</fullName>
        <shortName evidence="7">GluRS</shortName>
    </alternativeName>
</protein>
<sequence length="501" mass="57644">MTVRTRIAPSPTGFPHVGTAYIALFNLCFAKQHGGEFILRIEDTDQQRSTPESEKMILDSLRWLGIQWSEGPDIGGAHAPYRQSERMDIYKKYALELVEKGHAFYCFATAEELDQMRAEQQARGETPKYDGRGLQLSNEEVARRLAAGEPHVIRMKVPEEGVCKFNDLLRGEVEIPWVQVDMQILLKTDGLPTYHLANVVDDHLMEITHVLRGEEWLPSAPKHQLLYQYFGWEMPVLCHMPLLRNPDKSKLSKRKNPTSINYYKDIGVLPEALLNYLARMGWSMPDEREVFTLDEMKANFDVKRVSLGGPIFDVEKLNWLNGQWIKSLTPTELMTRILQWQNDRQKLEDIASAIQPRISLLSEAVNWSAFYFNHMPTLTPEMFEHKKLSAEQVRQSLQFAIWRLEKTFTWNNDTVSQILMDLANQMEIKLRDFMPTFFIAIAGSTSATPIMQAMVTIGPDLTYARLRHALEVVGKPSKKELKTWEKLNESLELAKNNSTDS</sequence>
<dbReference type="InterPro" id="IPR020058">
    <property type="entry name" value="Glu/Gln-tRNA-synth_Ib_cat-dom"/>
</dbReference>
<keyword evidence="11" id="KW-1185">Reference proteome</keyword>
<feature type="domain" description="Aminoacyl-tRNA synthetase class I anticodon-binding" evidence="9">
    <location>
        <begin position="333"/>
        <end position="470"/>
    </location>
</feature>
<comment type="similarity">
    <text evidence="1 7">Belongs to the class-I aminoacyl-tRNA synthetase family. Glutamate--tRNA ligase type 1 subfamily.</text>
</comment>
<evidence type="ECO:0000256" key="4">
    <source>
        <dbReference type="ARBA" id="ARBA00022840"/>
    </source>
</evidence>
<dbReference type="PROSITE" id="PS00178">
    <property type="entry name" value="AA_TRNA_LIGASE_I"/>
    <property type="match status" value="1"/>
</dbReference>
<dbReference type="InterPro" id="IPR014729">
    <property type="entry name" value="Rossmann-like_a/b/a_fold"/>
</dbReference>
<dbReference type="Proteomes" id="UP001339883">
    <property type="component" value="Unassembled WGS sequence"/>
</dbReference>
<dbReference type="EC" id="6.1.1.17" evidence="7"/>
<feature type="binding site" evidence="7">
    <location>
        <position position="253"/>
    </location>
    <ligand>
        <name>ATP</name>
        <dbReference type="ChEBI" id="CHEBI:30616"/>
    </ligand>
</feature>
<dbReference type="PRINTS" id="PR00987">
    <property type="entry name" value="TRNASYNTHGLU"/>
</dbReference>
<evidence type="ECO:0000259" key="8">
    <source>
        <dbReference type="Pfam" id="PF00749"/>
    </source>
</evidence>
<dbReference type="InterPro" id="IPR049940">
    <property type="entry name" value="GluQ/Sye"/>
</dbReference>
<organism evidence="10 11">
    <name type="scientific">Acinetobacter pollinis</name>
    <dbReference type="NCBI Taxonomy" id="2605270"/>
    <lineage>
        <taxon>Bacteria</taxon>
        <taxon>Pseudomonadati</taxon>
        <taxon>Pseudomonadota</taxon>
        <taxon>Gammaproteobacteria</taxon>
        <taxon>Moraxellales</taxon>
        <taxon>Moraxellaceae</taxon>
        <taxon>Acinetobacter</taxon>
    </lineage>
</organism>
<dbReference type="NCBIfam" id="TIGR00464">
    <property type="entry name" value="gltX_bact"/>
    <property type="match status" value="1"/>
</dbReference>
<dbReference type="InterPro" id="IPR004527">
    <property type="entry name" value="Glu-tRNA-ligase_bac/mito"/>
</dbReference>
<dbReference type="InterPro" id="IPR008925">
    <property type="entry name" value="aa_tRNA-synth_I_cd-bd_sf"/>
</dbReference>
<dbReference type="PANTHER" id="PTHR43311">
    <property type="entry name" value="GLUTAMATE--TRNA LIGASE"/>
    <property type="match status" value="1"/>
</dbReference>
<comment type="subunit">
    <text evidence="7">Monomer.</text>
</comment>
<name>A0ABU6DT75_9GAMM</name>
<proteinExistence type="inferred from homology"/>